<protein>
    <submittedName>
        <fullName evidence="2">Uncharacterized protein</fullName>
    </submittedName>
</protein>
<accession>A0A0L0MXW7</accession>
<organism evidence="2 3">
    <name type="scientific">Tolypocladium ophioglossoides (strain CBS 100239)</name>
    <name type="common">Snaketongue truffleclub</name>
    <name type="synonym">Elaphocordyceps ophioglossoides</name>
    <dbReference type="NCBI Taxonomy" id="1163406"/>
    <lineage>
        <taxon>Eukaryota</taxon>
        <taxon>Fungi</taxon>
        <taxon>Dikarya</taxon>
        <taxon>Ascomycota</taxon>
        <taxon>Pezizomycotina</taxon>
        <taxon>Sordariomycetes</taxon>
        <taxon>Hypocreomycetidae</taxon>
        <taxon>Hypocreales</taxon>
        <taxon>Ophiocordycipitaceae</taxon>
        <taxon>Tolypocladium</taxon>
    </lineage>
</organism>
<evidence type="ECO:0000313" key="2">
    <source>
        <dbReference type="EMBL" id="KND86606.1"/>
    </source>
</evidence>
<keyword evidence="3" id="KW-1185">Reference proteome</keyword>
<sequence length="148" mass="16052">MSFDEAPGLERPSEAPYSFKRWLPLIMPSRNISPTALQTVTLSAAQAKLLVIASQGSIVAGSFNRTYAEDLDDEILPAFSGLKFPAEGLFMREQLLSQDGVHKVPGRASLIRRRGHPPSGDICLRKECTHPGSGQRGGKDGNILPALR</sequence>
<dbReference type="AlphaFoldDB" id="A0A0L0MXW7"/>
<proteinExistence type="predicted"/>
<dbReference type="EMBL" id="LFRF01000052">
    <property type="protein sequence ID" value="KND86606.1"/>
    <property type="molecule type" value="Genomic_DNA"/>
</dbReference>
<comment type="caution">
    <text evidence="2">The sequence shown here is derived from an EMBL/GenBank/DDBJ whole genome shotgun (WGS) entry which is preliminary data.</text>
</comment>
<gene>
    <name evidence="2" type="ORF">TOPH_08729</name>
</gene>
<feature type="region of interest" description="Disordered" evidence="1">
    <location>
        <begin position="127"/>
        <end position="148"/>
    </location>
</feature>
<evidence type="ECO:0000313" key="3">
    <source>
        <dbReference type="Proteomes" id="UP000036947"/>
    </source>
</evidence>
<evidence type="ECO:0000256" key="1">
    <source>
        <dbReference type="SAM" id="MobiDB-lite"/>
    </source>
</evidence>
<reference evidence="2 3" key="1">
    <citation type="journal article" date="2015" name="BMC Genomics">
        <title>The genome of the truffle-parasite Tolypocladium ophioglossoides and the evolution of antifungal peptaibiotics.</title>
        <authorList>
            <person name="Quandt C.A."/>
            <person name="Bushley K.E."/>
            <person name="Spatafora J.W."/>
        </authorList>
    </citation>
    <scope>NUCLEOTIDE SEQUENCE [LARGE SCALE GENOMIC DNA]</scope>
    <source>
        <strain evidence="2 3">CBS 100239</strain>
    </source>
</reference>
<dbReference type="Proteomes" id="UP000036947">
    <property type="component" value="Unassembled WGS sequence"/>
</dbReference>
<name>A0A0L0MXW7_TOLOC</name>
<dbReference type="OrthoDB" id="360540at2759"/>